<dbReference type="EMBL" id="GECU01011696">
    <property type="protein sequence ID" value="JAS96010.1"/>
    <property type="molecule type" value="Transcribed_RNA"/>
</dbReference>
<organism evidence="1">
    <name type="scientific">Homalodisca liturata</name>
    <dbReference type="NCBI Taxonomy" id="320908"/>
    <lineage>
        <taxon>Eukaryota</taxon>
        <taxon>Metazoa</taxon>
        <taxon>Ecdysozoa</taxon>
        <taxon>Arthropoda</taxon>
        <taxon>Hexapoda</taxon>
        <taxon>Insecta</taxon>
        <taxon>Pterygota</taxon>
        <taxon>Neoptera</taxon>
        <taxon>Paraneoptera</taxon>
        <taxon>Hemiptera</taxon>
        <taxon>Auchenorrhyncha</taxon>
        <taxon>Membracoidea</taxon>
        <taxon>Cicadellidae</taxon>
        <taxon>Cicadellinae</taxon>
        <taxon>Proconiini</taxon>
        <taxon>Homalodisca</taxon>
    </lineage>
</organism>
<feature type="non-terminal residue" evidence="1">
    <location>
        <position position="163"/>
    </location>
</feature>
<dbReference type="SUPFAM" id="SSF54928">
    <property type="entry name" value="RNA-binding domain, RBD"/>
    <property type="match status" value="1"/>
</dbReference>
<dbReference type="GO" id="GO:0003676">
    <property type="term" value="F:nucleic acid binding"/>
    <property type="evidence" value="ECO:0007669"/>
    <property type="project" value="InterPro"/>
</dbReference>
<dbReference type="InterPro" id="IPR012677">
    <property type="entry name" value="Nucleotide-bd_a/b_plait_sf"/>
</dbReference>
<evidence type="ECO:0000313" key="1">
    <source>
        <dbReference type="EMBL" id="JAS96010.1"/>
    </source>
</evidence>
<sequence length="163" mass="19069">EASYEEFRQSKIPRASVMEDYTIPKTNFLFLIFYDVRDAIEFVKSFPEGPLSVQYTISKYEIPRKGDDCGEKNLQSSVNFYFKGLDVSIEDSFISSFLRQYGEIREVRNSKPHQKTVEFFDMRSARKAHSALNESSFGTGVVKCRWVWDLPLSQRTEYLRLTD</sequence>
<reference evidence="1" key="1">
    <citation type="submission" date="2015-11" db="EMBL/GenBank/DDBJ databases">
        <title>De novo transcriptome assembly of four potential Pierce s Disease insect vectors from Arizona vineyards.</title>
        <authorList>
            <person name="Tassone E.E."/>
        </authorList>
    </citation>
    <scope>NUCLEOTIDE SEQUENCE</scope>
</reference>
<dbReference type="InterPro" id="IPR035979">
    <property type="entry name" value="RBD_domain_sf"/>
</dbReference>
<accession>A0A1B6JA04</accession>
<dbReference type="Gene3D" id="3.30.70.330">
    <property type="match status" value="1"/>
</dbReference>
<protein>
    <recommendedName>
        <fullName evidence="2">RRM domain-containing protein</fullName>
    </recommendedName>
</protein>
<evidence type="ECO:0008006" key="2">
    <source>
        <dbReference type="Google" id="ProtNLM"/>
    </source>
</evidence>
<proteinExistence type="predicted"/>
<feature type="non-terminal residue" evidence="1">
    <location>
        <position position="1"/>
    </location>
</feature>
<gene>
    <name evidence="1" type="ORF">g.397</name>
</gene>
<dbReference type="AlphaFoldDB" id="A0A1B6JA04"/>
<name>A0A1B6JA04_9HEMI</name>